<dbReference type="EMBL" id="QDKH01000020">
    <property type="protein sequence ID" value="PWC12939.1"/>
    <property type="molecule type" value="Genomic_DNA"/>
</dbReference>
<dbReference type="AlphaFoldDB" id="A0A2U1TU75"/>
<evidence type="ECO:0000313" key="1">
    <source>
        <dbReference type="EMBL" id="PWC12939.1"/>
    </source>
</evidence>
<dbReference type="RefSeq" id="WP_136167436.1">
    <property type="nucleotide sequence ID" value="NZ_KZ819085.1"/>
</dbReference>
<proteinExistence type="predicted"/>
<comment type="caution">
    <text evidence="1">The sequence shown here is derived from an EMBL/GenBank/DDBJ whole genome shotgun (WGS) entry which is preliminary data.</text>
</comment>
<evidence type="ECO:0000313" key="2">
    <source>
        <dbReference type="Proteomes" id="UP000296159"/>
    </source>
</evidence>
<name>A0A2U1TU75_9GAMM</name>
<sequence>MNIVLKKTVVLLCILAIVTGIWLLSRTVKIIAVHQYSSTSDVIVQNFPLTDKGKINWWLKNADMLKKKYHIPNPAPYGAFSITFWDFDDGYKEEGKYDRLCFNDMQTKKNCIDKNAVFAVHNTSEGEIVFLTYDGVYKQKGGEITPLRD</sequence>
<dbReference type="InterPro" id="IPR010351">
    <property type="entry name" value="DUF943"/>
</dbReference>
<organism evidence="1 2">
    <name type="scientific">Brenneria corticis</name>
    <dbReference type="NCBI Taxonomy" id="2173106"/>
    <lineage>
        <taxon>Bacteria</taxon>
        <taxon>Pseudomonadati</taxon>
        <taxon>Pseudomonadota</taxon>
        <taxon>Gammaproteobacteria</taxon>
        <taxon>Enterobacterales</taxon>
        <taxon>Pectobacteriaceae</taxon>
        <taxon>Brenneria</taxon>
    </lineage>
</organism>
<evidence type="ECO:0008006" key="3">
    <source>
        <dbReference type="Google" id="ProtNLM"/>
    </source>
</evidence>
<reference evidence="1 2" key="1">
    <citation type="submission" date="2018-04" db="EMBL/GenBank/DDBJ databases">
        <title>Brenneria corticis sp.nov.</title>
        <authorList>
            <person name="Li Y."/>
        </authorList>
    </citation>
    <scope>NUCLEOTIDE SEQUENCE [LARGE SCALE GENOMIC DNA]</scope>
    <source>
        <strain evidence="1 2">CFCC 11842</strain>
    </source>
</reference>
<dbReference type="Proteomes" id="UP000296159">
    <property type="component" value="Unassembled WGS sequence"/>
</dbReference>
<keyword evidence="2" id="KW-1185">Reference proteome</keyword>
<dbReference type="Pfam" id="PF06092">
    <property type="entry name" value="DUF943"/>
    <property type="match status" value="1"/>
</dbReference>
<gene>
    <name evidence="1" type="ORF">DDT56_16030</name>
</gene>
<accession>A0A2U1TU75</accession>
<protein>
    <recommendedName>
        <fullName evidence="3">DUF943 domain-containing protein</fullName>
    </recommendedName>
</protein>